<dbReference type="EMBL" id="CACTIH010003665">
    <property type="protein sequence ID" value="CAA2981199.1"/>
    <property type="molecule type" value="Genomic_DNA"/>
</dbReference>
<organism evidence="2 3">
    <name type="scientific">Olea europaea subsp. europaea</name>
    <dbReference type="NCBI Taxonomy" id="158383"/>
    <lineage>
        <taxon>Eukaryota</taxon>
        <taxon>Viridiplantae</taxon>
        <taxon>Streptophyta</taxon>
        <taxon>Embryophyta</taxon>
        <taxon>Tracheophyta</taxon>
        <taxon>Spermatophyta</taxon>
        <taxon>Magnoliopsida</taxon>
        <taxon>eudicotyledons</taxon>
        <taxon>Gunneridae</taxon>
        <taxon>Pentapetalae</taxon>
        <taxon>asterids</taxon>
        <taxon>lamiids</taxon>
        <taxon>Lamiales</taxon>
        <taxon>Oleaceae</taxon>
        <taxon>Oleeae</taxon>
        <taxon>Olea</taxon>
    </lineage>
</organism>
<keyword evidence="3" id="KW-1185">Reference proteome</keyword>
<evidence type="ECO:0000313" key="2">
    <source>
        <dbReference type="EMBL" id="CAA2981199.1"/>
    </source>
</evidence>
<evidence type="ECO:0000313" key="3">
    <source>
        <dbReference type="Proteomes" id="UP000594638"/>
    </source>
</evidence>
<sequence length="173" mass="18685">MLVTCLQLLLYNFNQRSSLLIISLSDVDVYGGPAEPCPYESDIAIDTRNIQDAAHIAQSQDDLNLPVPAASEEVQDAGATEPSNDVGDDDEEANGCDVTDGDGVVTEVPALRPVPEARARVPTMRRRSARLRRPAVATRTPYMEGKGKDNQEVAVLNWLESGTMVLNSFLGGD</sequence>
<name>A0A8S0RPN9_OLEEU</name>
<dbReference type="Proteomes" id="UP000594638">
    <property type="component" value="Unassembled WGS sequence"/>
</dbReference>
<accession>A0A8S0RPN9</accession>
<gene>
    <name evidence="2" type="ORF">OLEA9_A089491</name>
</gene>
<comment type="caution">
    <text evidence="2">The sequence shown here is derived from an EMBL/GenBank/DDBJ whole genome shotgun (WGS) entry which is preliminary data.</text>
</comment>
<dbReference type="AlphaFoldDB" id="A0A8S0RPN9"/>
<evidence type="ECO:0000256" key="1">
    <source>
        <dbReference type="SAM" id="MobiDB-lite"/>
    </source>
</evidence>
<proteinExistence type="predicted"/>
<protein>
    <submittedName>
        <fullName evidence="2">Uncharacterized protein</fullName>
    </submittedName>
</protein>
<reference evidence="2 3" key="1">
    <citation type="submission" date="2019-12" db="EMBL/GenBank/DDBJ databases">
        <authorList>
            <person name="Alioto T."/>
            <person name="Alioto T."/>
            <person name="Gomez Garrido J."/>
        </authorList>
    </citation>
    <scope>NUCLEOTIDE SEQUENCE [LARGE SCALE GENOMIC DNA]</scope>
</reference>
<dbReference type="Gramene" id="OE9A089491T1">
    <property type="protein sequence ID" value="OE9A089491C1"/>
    <property type="gene ID" value="OE9A089491"/>
</dbReference>
<feature type="region of interest" description="Disordered" evidence="1">
    <location>
        <begin position="72"/>
        <end position="103"/>
    </location>
</feature>